<proteinExistence type="predicted"/>
<evidence type="ECO:0000256" key="5">
    <source>
        <dbReference type="PROSITE-ProRule" id="PRU00169"/>
    </source>
</evidence>
<dbReference type="InterPro" id="IPR001789">
    <property type="entry name" value="Sig_transdc_resp-reg_receiver"/>
</dbReference>
<dbReference type="Pfam" id="PF00072">
    <property type="entry name" value="Response_reg"/>
    <property type="match status" value="1"/>
</dbReference>
<dbReference type="PROSITE" id="PS50110">
    <property type="entry name" value="RESPONSE_REGULATORY"/>
    <property type="match status" value="1"/>
</dbReference>
<evidence type="ECO:0000256" key="2">
    <source>
        <dbReference type="ARBA" id="ARBA00023015"/>
    </source>
</evidence>
<dbReference type="CDD" id="cd06170">
    <property type="entry name" value="LuxR_C_like"/>
    <property type="match status" value="1"/>
</dbReference>
<evidence type="ECO:0000259" key="7">
    <source>
        <dbReference type="PROSITE" id="PS50110"/>
    </source>
</evidence>
<keyword evidence="1 5" id="KW-0597">Phosphoprotein</keyword>
<reference evidence="8" key="2">
    <citation type="submission" date="2022-11" db="EMBL/GenBank/DDBJ databases">
        <title>Draft genome sequencing of Pseudomonas atacamensis RS3R1.</title>
        <authorList>
            <person name="Furuya T."/>
            <person name="Kaneko H."/>
        </authorList>
    </citation>
    <scope>NUCLEOTIDE SEQUENCE</scope>
    <source>
        <strain evidence="8">RS3R-1</strain>
    </source>
</reference>
<keyword evidence="2" id="KW-0805">Transcription regulation</keyword>
<organism evidence="8 9">
    <name type="scientific">Pseudomonas atacamensis</name>
    <dbReference type="NCBI Taxonomy" id="2565368"/>
    <lineage>
        <taxon>Bacteria</taxon>
        <taxon>Pseudomonadati</taxon>
        <taxon>Pseudomonadota</taxon>
        <taxon>Gammaproteobacteria</taxon>
        <taxon>Pseudomonadales</taxon>
        <taxon>Pseudomonadaceae</taxon>
        <taxon>Pseudomonas</taxon>
    </lineage>
</organism>
<dbReference type="PROSITE" id="PS50043">
    <property type="entry name" value="HTH_LUXR_2"/>
    <property type="match status" value="1"/>
</dbReference>
<protein>
    <submittedName>
        <fullName evidence="8">DNA-binding response regulator</fullName>
    </submittedName>
</protein>
<dbReference type="InterPro" id="IPR000792">
    <property type="entry name" value="Tscrpt_reg_LuxR_C"/>
</dbReference>
<dbReference type="RefSeq" id="WP_281891536.1">
    <property type="nucleotide sequence ID" value="NZ_BSCQ01000003.1"/>
</dbReference>
<evidence type="ECO:0000256" key="4">
    <source>
        <dbReference type="ARBA" id="ARBA00023163"/>
    </source>
</evidence>
<reference evidence="8" key="1">
    <citation type="journal article" date="2021" name="Sci. Rep.">
        <title>An efficient direct screening system for microorganisms that activate plant immune responses based on plant-microbe interactions using cultured plant cells.</title>
        <authorList>
            <person name="Kurokawa M."/>
            <person name="Nakano M."/>
            <person name="Kitahata N."/>
            <person name="Kuchitsu K."/>
            <person name="Furuya T."/>
        </authorList>
    </citation>
    <scope>NUCLEOTIDE SEQUENCE</scope>
    <source>
        <strain evidence="8">RS3R-1</strain>
    </source>
</reference>
<keyword evidence="3 8" id="KW-0238">DNA-binding</keyword>
<reference evidence="8" key="3">
    <citation type="journal article" date="2023" name="J. Biotechnol.">
        <title>Draft Genome Sequences of Endophytic Pseudomonas Strains, Isolated from the Interior of Brassicaceae Plants.</title>
        <authorList>
            <person name="Kaneko H."/>
            <person name="Furuya T."/>
        </authorList>
    </citation>
    <scope>NUCLEOTIDE SEQUENCE</scope>
    <source>
        <strain evidence="8">RS3R-1</strain>
    </source>
</reference>
<dbReference type="SUPFAM" id="SSF46894">
    <property type="entry name" value="C-terminal effector domain of the bipartite response regulators"/>
    <property type="match status" value="1"/>
</dbReference>
<dbReference type="Gene3D" id="3.40.50.2300">
    <property type="match status" value="1"/>
</dbReference>
<gene>
    <name evidence="8" type="ORF">RS3R1_04680</name>
</gene>
<dbReference type="EMBL" id="BSCQ01000003">
    <property type="protein sequence ID" value="GLH41381.1"/>
    <property type="molecule type" value="Genomic_DNA"/>
</dbReference>
<dbReference type="InterPro" id="IPR016032">
    <property type="entry name" value="Sig_transdc_resp-reg_C-effctor"/>
</dbReference>
<evidence type="ECO:0000313" key="9">
    <source>
        <dbReference type="Proteomes" id="UP001145022"/>
    </source>
</evidence>
<dbReference type="Proteomes" id="UP001145022">
    <property type="component" value="Unassembled WGS sequence"/>
</dbReference>
<dbReference type="SMART" id="SM00421">
    <property type="entry name" value="HTH_LUXR"/>
    <property type="match status" value="1"/>
</dbReference>
<dbReference type="PANTHER" id="PTHR43214">
    <property type="entry name" value="TWO-COMPONENT RESPONSE REGULATOR"/>
    <property type="match status" value="1"/>
</dbReference>
<feature type="domain" description="Response regulatory" evidence="7">
    <location>
        <begin position="4"/>
        <end position="119"/>
    </location>
</feature>
<dbReference type="InterPro" id="IPR058245">
    <property type="entry name" value="NreC/VraR/RcsB-like_REC"/>
</dbReference>
<evidence type="ECO:0000259" key="6">
    <source>
        <dbReference type="PROSITE" id="PS50043"/>
    </source>
</evidence>
<keyword evidence="4" id="KW-0804">Transcription</keyword>
<dbReference type="PANTHER" id="PTHR43214:SF41">
    <property type="entry name" value="NITRATE_NITRITE RESPONSE REGULATOR PROTEIN NARP"/>
    <property type="match status" value="1"/>
</dbReference>
<keyword evidence="9" id="KW-1185">Reference proteome</keyword>
<dbReference type="SMART" id="SM00448">
    <property type="entry name" value="REC"/>
    <property type="match status" value="1"/>
</dbReference>
<dbReference type="PROSITE" id="PS00622">
    <property type="entry name" value="HTH_LUXR_1"/>
    <property type="match status" value="1"/>
</dbReference>
<sequence>MNNQILIVDDHPAVRMTVRHLLESEGCSIIGETDNGSDALLLIRELRPDTLVLDIGLPHVDGLTIIDHLATQRSPIKIIVLTAQESNHIAIRCMQAGAHGFVNKHQDLCELIHAIRAVNDGLGYFAQQVLPRTYIDLLQERQEAQFKTLSNRELDVLQQLAQGLSNKQIAERMSLSAKTISACRVRLLIKLNARTLGDLYEVASYNGLLKQ</sequence>
<dbReference type="PRINTS" id="PR00038">
    <property type="entry name" value="HTHLUXR"/>
</dbReference>
<feature type="modified residue" description="4-aspartylphosphate" evidence="5">
    <location>
        <position position="54"/>
    </location>
</feature>
<dbReference type="GO" id="GO:0003677">
    <property type="term" value="F:DNA binding"/>
    <property type="evidence" value="ECO:0007669"/>
    <property type="project" value="UniProtKB-KW"/>
</dbReference>
<evidence type="ECO:0000313" key="8">
    <source>
        <dbReference type="EMBL" id="GLH41381.1"/>
    </source>
</evidence>
<dbReference type="Pfam" id="PF00196">
    <property type="entry name" value="GerE"/>
    <property type="match status" value="1"/>
</dbReference>
<dbReference type="CDD" id="cd17535">
    <property type="entry name" value="REC_NarL-like"/>
    <property type="match status" value="1"/>
</dbReference>
<feature type="domain" description="HTH luxR-type" evidence="6">
    <location>
        <begin position="142"/>
        <end position="207"/>
    </location>
</feature>
<dbReference type="InterPro" id="IPR039420">
    <property type="entry name" value="WalR-like"/>
</dbReference>
<accession>A0ABQ5PD07</accession>
<comment type="caution">
    <text evidence="8">The sequence shown here is derived from an EMBL/GenBank/DDBJ whole genome shotgun (WGS) entry which is preliminary data.</text>
</comment>
<name>A0ABQ5PD07_9PSED</name>
<evidence type="ECO:0000256" key="1">
    <source>
        <dbReference type="ARBA" id="ARBA00022553"/>
    </source>
</evidence>
<dbReference type="SUPFAM" id="SSF52172">
    <property type="entry name" value="CheY-like"/>
    <property type="match status" value="1"/>
</dbReference>
<evidence type="ECO:0000256" key="3">
    <source>
        <dbReference type="ARBA" id="ARBA00023125"/>
    </source>
</evidence>
<dbReference type="InterPro" id="IPR011006">
    <property type="entry name" value="CheY-like_superfamily"/>
</dbReference>